<evidence type="ECO:0000313" key="1">
    <source>
        <dbReference type="EMBL" id="MBD3922143.1"/>
    </source>
</evidence>
<proteinExistence type="predicted"/>
<dbReference type="EMBL" id="JACXZA010000008">
    <property type="protein sequence ID" value="MBD3922143.1"/>
    <property type="molecule type" value="Genomic_DNA"/>
</dbReference>
<sequence>MTLNLYHYFDRDIGPFRNLSKLTRVESEVVSNQIRLEGNTFASRRSEDYMSIRRELESAARNQFIAKGGNPQNPFPHYMTLGACDWLKSWYASPDVLEIPWDHFAEESVSFTYGDLFPTMRYRDDKPYRQQVYTKSEIVELIEKYGFPQDWNRDGDKGPERYIEAQIWDEEVIGRYLL</sequence>
<reference evidence="1 2" key="1">
    <citation type="submission" date="2020-09" db="EMBL/GenBank/DDBJ databases">
        <title>Paenibacillus sp. strain PR3 16S rRNA gene Genome sequencing and assembly.</title>
        <authorList>
            <person name="Kim J."/>
        </authorList>
    </citation>
    <scope>NUCLEOTIDE SEQUENCE [LARGE SCALE GENOMIC DNA]</scope>
    <source>
        <strain evidence="1 2">PR3</strain>
    </source>
</reference>
<accession>A0ABR8N1W4</accession>
<name>A0ABR8N1W4_9BACL</name>
<protein>
    <submittedName>
        <fullName evidence="1">Uncharacterized protein</fullName>
    </submittedName>
</protein>
<keyword evidence="2" id="KW-1185">Reference proteome</keyword>
<gene>
    <name evidence="1" type="ORF">H8B09_25525</name>
</gene>
<evidence type="ECO:0000313" key="2">
    <source>
        <dbReference type="Proteomes" id="UP000609346"/>
    </source>
</evidence>
<dbReference type="Proteomes" id="UP000609346">
    <property type="component" value="Unassembled WGS sequence"/>
</dbReference>
<organism evidence="1 2">
    <name type="scientific">Paenibacillus terricola</name>
    <dbReference type="NCBI Taxonomy" id="2763503"/>
    <lineage>
        <taxon>Bacteria</taxon>
        <taxon>Bacillati</taxon>
        <taxon>Bacillota</taxon>
        <taxon>Bacilli</taxon>
        <taxon>Bacillales</taxon>
        <taxon>Paenibacillaceae</taxon>
        <taxon>Paenibacillus</taxon>
    </lineage>
</organism>
<comment type="caution">
    <text evidence="1">The sequence shown here is derived from an EMBL/GenBank/DDBJ whole genome shotgun (WGS) entry which is preliminary data.</text>
</comment>